<dbReference type="EMBL" id="MOOB01000006">
    <property type="protein sequence ID" value="OQE93069.1"/>
    <property type="molecule type" value="Genomic_DNA"/>
</dbReference>
<name>A0A1V6Z066_PENNA</name>
<protein>
    <submittedName>
        <fullName evidence="1">Uncharacterized protein</fullName>
    </submittedName>
</protein>
<evidence type="ECO:0000313" key="1">
    <source>
        <dbReference type="EMBL" id="OQE93069.1"/>
    </source>
</evidence>
<reference evidence="2" key="1">
    <citation type="journal article" date="2017" name="Nat. Microbiol.">
        <title>Global analysis of biosynthetic gene clusters reveals vast potential of secondary metabolite production in Penicillium species.</title>
        <authorList>
            <person name="Nielsen J.C."/>
            <person name="Grijseels S."/>
            <person name="Prigent S."/>
            <person name="Ji B."/>
            <person name="Dainat J."/>
            <person name="Nielsen K.F."/>
            <person name="Frisvad J.C."/>
            <person name="Workman M."/>
            <person name="Nielsen J."/>
        </authorList>
    </citation>
    <scope>NUCLEOTIDE SEQUENCE [LARGE SCALE GENOMIC DNA]</scope>
    <source>
        <strain evidence="2">IBT 13039</strain>
    </source>
</reference>
<sequence>MLGPFSICPFYREGLLLMCAASSRGKRAAARFERGLECCFDAADERRGESKMSPHQGYLLGRRIVISTAVCREWQKLFIRSGIGHDAEFSLSHTDEVTTSRK</sequence>
<comment type="caution">
    <text evidence="1">The sequence shown here is derived from an EMBL/GenBank/DDBJ whole genome shotgun (WGS) entry which is preliminary data.</text>
</comment>
<gene>
    <name evidence="1" type="ORF">PENNAL_c0006G08349</name>
</gene>
<dbReference type="Proteomes" id="UP000191691">
    <property type="component" value="Unassembled WGS sequence"/>
</dbReference>
<keyword evidence="2" id="KW-1185">Reference proteome</keyword>
<accession>A0A1V6Z066</accession>
<organism evidence="1 2">
    <name type="scientific">Penicillium nalgiovense</name>
    <dbReference type="NCBI Taxonomy" id="60175"/>
    <lineage>
        <taxon>Eukaryota</taxon>
        <taxon>Fungi</taxon>
        <taxon>Dikarya</taxon>
        <taxon>Ascomycota</taxon>
        <taxon>Pezizomycotina</taxon>
        <taxon>Eurotiomycetes</taxon>
        <taxon>Eurotiomycetidae</taxon>
        <taxon>Eurotiales</taxon>
        <taxon>Aspergillaceae</taxon>
        <taxon>Penicillium</taxon>
    </lineage>
</organism>
<evidence type="ECO:0000313" key="2">
    <source>
        <dbReference type="Proteomes" id="UP000191691"/>
    </source>
</evidence>
<proteinExistence type="predicted"/>
<dbReference type="AlphaFoldDB" id="A0A1V6Z066"/>